<accession>Q0UPH8</accession>
<dbReference type="AlphaFoldDB" id="Q0UPH8"/>
<sequence>MVDSEEFGNLEPDTADTSPIHLSALTAPSSVSSLTYSPPTAAFQTLTLDAKSAPSRSANTVKMNYYPESLYADDDVPDAPPDDLHSKRLTESPLYSRAAAMATVPRTFSASRKLQQVLGIDGNKPEPYVRPPPMPQDLEQRFLANLQEYGVDVDLLMKDRMSQAARRQQKMGVGNELGKSVLEMIKEEKESPVSATHLQEGMDGLNVGLNINPPMWDLGYEAVSGGEYMGDRPSSAPCGNTNDYADTKYGYDPFIGYGSTTAFQDSQRSRPSSASAANTQLVFGQPDRPHMDSYAPATHNPDYDWIGGGDKLPQHFSSLANTSQFTGEQQAPYFHDGIQTQARNSYDFPKRVSSVPTVLFLPPRVEQQMSWDFVQTVTGDITPQTFALGGFAATSTNREGVYPMRPRSQGRLVPQIMVQEASPRKTPPPTTKKRRATSQVAPRAKVRASEDTAGLPILPANLDMMWKVKFPGNTYALLTIMLTWSLCMRRLSNLIPDPKAFSINGAFPYLVEPPIYQKLVSVSFYDTSVTPHKESRFLGPNDCAEMTYNEVDIFAYPDDTSAACDNLPSKADTVKRALGLNTTCTQVTDYKNISMSDRATTGEGRWSYILFRGHPSPTISSPTPPHFIIAWPTHATTNSSECLHTIYPDKQSAPRHFSSLQNLAATMRLQQSLRAASSEQLPEARLGYMEGAVTLKRRVVKMEKPGGVPLVEGYRVDVRRWERWMEAVGKGKGKVMMWMER</sequence>
<evidence type="ECO:0000256" key="1">
    <source>
        <dbReference type="SAM" id="MobiDB-lite"/>
    </source>
</evidence>
<dbReference type="EMBL" id="CH445333">
    <property type="protein sequence ID" value="EAT86167.2"/>
    <property type="molecule type" value="Genomic_DNA"/>
</dbReference>
<proteinExistence type="predicted"/>
<feature type="region of interest" description="Disordered" evidence="1">
    <location>
        <begin position="1"/>
        <end position="21"/>
    </location>
</feature>
<evidence type="ECO:0000313" key="2">
    <source>
        <dbReference type="EMBL" id="EAT86167.2"/>
    </source>
</evidence>
<dbReference type="RefSeq" id="XP_001796711.1">
    <property type="nucleotide sequence ID" value="XM_001796659.1"/>
</dbReference>
<dbReference type="KEGG" id="pno:SNOG_06336"/>
<gene>
    <name evidence="2" type="ORF">SNOG_06336</name>
</gene>
<name>Q0UPH8_PHANO</name>
<evidence type="ECO:0000313" key="3">
    <source>
        <dbReference type="Proteomes" id="UP000001055"/>
    </source>
</evidence>
<dbReference type="InParanoid" id="Q0UPH8"/>
<organism evidence="2 3">
    <name type="scientific">Phaeosphaeria nodorum (strain SN15 / ATCC MYA-4574 / FGSC 10173)</name>
    <name type="common">Glume blotch fungus</name>
    <name type="synonym">Parastagonospora nodorum</name>
    <dbReference type="NCBI Taxonomy" id="321614"/>
    <lineage>
        <taxon>Eukaryota</taxon>
        <taxon>Fungi</taxon>
        <taxon>Dikarya</taxon>
        <taxon>Ascomycota</taxon>
        <taxon>Pezizomycotina</taxon>
        <taxon>Dothideomycetes</taxon>
        <taxon>Pleosporomycetidae</taxon>
        <taxon>Pleosporales</taxon>
        <taxon>Pleosporineae</taxon>
        <taxon>Phaeosphaeriaceae</taxon>
        <taxon>Parastagonospora</taxon>
    </lineage>
</organism>
<dbReference type="Proteomes" id="UP000001055">
    <property type="component" value="Unassembled WGS sequence"/>
</dbReference>
<feature type="region of interest" description="Disordered" evidence="1">
    <location>
        <begin position="420"/>
        <end position="445"/>
    </location>
</feature>
<protein>
    <submittedName>
        <fullName evidence="2">Uncharacterized protein</fullName>
    </submittedName>
</protein>
<dbReference type="HOGENOM" id="CLU_352016_0_0_1"/>
<dbReference type="eggNOG" id="ENOG502RFRA">
    <property type="taxonomic scope" value="Eukaryota"/>
</dbReference>
<reference evidence="3" key="1">
    <citation type="journal article" date="2007" name="Plant Cell">
        <title>Dothideomycete-plant interactions illuminated by genome sequencing and EST analysis of the wheat pathogen Stagonospora nodorum.</title>
        <authorList>
            <person name="Hane J.K."/>
            <person name="Lowe R.G."/>
            <person name="Solomon P.S."/>
            <person name="Tan K.C."/>
            <person name="Schoch C.L."/>
            <person name="Spatafora J.W."/>
            <person name="Crous P.W."/>
            <person name="Kodira C."/>
            <person name="Birren B.W."/>
            <person name="Galagan J.E."/>
            <person name="Torriani S.F."/>
            <person name="McDonald B.A."/>
            <person name="Oliver R.P."/>
        </authorList>
    </citation>
    <scope>NUCLEOTIDE SEQUENCE [LARGE SCALE GENOMIC DNA]</scope>
    <source>
        <strain evidence="3">SN15 / ATCC MYA-4574 / FGSC 10173</strain>
    </source>
</reference>
<dbReference type="VEuPathDB" id="FungiDB:JI435_063360"/>
<dbReference type="GeneID" id="5973590"/>